<name>A0A1F7UNW7_9BACT</name>
<evidence type="ECO:0000313" key="4">
    <source>
        <dbReference type="Proteomes" id="UP000176897"/>
    </source>
</evidence>
<gene>
    <name evidence="3" type="ORF">A3B21_00980</name>
</gene>
<keyword evidence="1" id="KW-0175">Coiled coil</keyword>
<dbReference type="EMBL" id="MGEJ01000019">
    <property type="protein sequence ID" value="OGL79966.1"/>
    <property type="molecule type" value="Genomic_DNA"/>
</dbReference>
<evidence type="ECO:0000256" key="1">
    <source>
        <dbReference type="SAM" id="Coils"/>
    </source>
</evidence>
<dbReference type="Proteomes" id="UP000176897">
    <property type="component" value="Unassembled WGS sequence"/>
</dbReference>
<dbReference type="AlphaFoldDB" id="A0A1F7UNW7"/>
<sequence>MVREGWVCRRINGQTLKGEMSMFKVKQTLMVLFGAFTVLFSAKIAFAAQPTMGSNACEGAIPLKQLVRVEVRKDDLSDCPRRVRTPYLCALHRADLAHRSLSHAMRTTIADLGNGTCGRVNLRGVLIWTEDRASLEGKKFVDLGTELPSGNLRFGAWKTNVLYLAPVSGEELLASCTSDLADCNAQLVKTAVKCPEPECPKAESPTFIPQVEKGPTGLTRDPNNPVSREELQTYAREQDAIEEEQSAIERAQLAITKELKRFNDLVVFGDKIAECKTKGLLLYSTAKKDCLTTVDLNAMLNRHAQQQLAASYAMVDSLRVALRKSRSCLGRWRWSSDTDGWCDTSNSMW</sequence>
<proteinExistence type="predicted"/>
<comment type="caution">
    <text evidence="3">The sequence shown here is derived from an EMBL/GenBank/DDBJ whole genome shotgun (WGS) entry which is preliminary data.</text>
</comment>
<organism evidence="3 4">
    <name type="scientific">Candidatus Uhrbacteria bacterium RIFCSPLOWO2_01_FULL_47_24</name>
    <dbReference type="NCBI Taxonomy" id="1802401"/>
    <lineage>
        <taxon>Bacteria</taxon>
        <taxon>Candidatus Uhriibacteriota</taxon>
    </lineage>
</organism>
<evidence type="ECO:0000313" key="3">
    <source>
        <dbReference type="EMBL" id="OGL79966.1"/>
    </source>
</evidence>
<feature type="coiled-coil region" evidence="1">
    <location>
        <begin position="234"/>
        <end position="261"/>
    </location>
</feature>
<reference evidence="3 4" key="1">
    <citation type="journal article" date="2016" name="Nat. Commun.">
        <title>Thousands of microbial genomes shed light on interconnected biogeochemical processes in an aquifer system.</title>
        <authorList>
            <person name="Anantharaman K."/>
            <person name="Brown C.T."/>
            <person name="Hug L.A."/>
            <person name="Sharon I."/>
            <person name="Castelle C.J."/>
            <person name="Probst A.J."/>
            <person name="Thomas B.C."/>
            <person name="Singh A."/>
            <person name="Wilkins M.J."/>
            <person name="Karaoz U."/>
            <person name="Brodie E.L."/>
            <person name="Williams K.H."/>
            <person name="Hubbard S.S."/>
            <person name="Banfield J.F."/>
        </authorList>
    </citation>
    <scope>NUCLEOTIDE SEQUENCE [LARGE SCALE GENOMIC DNA]</scope>
</reference>
<feature type="region of interest" description="Disordered" evidence="2">
    <location>
        <begin position="203"/>
        <end position="225"/>
    </location>
</feature>
<protein>
    <submittedName>
        <fullName evidence="3">Uncharacterized protein</fullName>
    </submittedName>
</protein>
<evidence type="ECO:0000256" key="2">
    <source>
        <dbReference type="SAM" id="MobiDB-lite"/>
    </source>
</evidence>
<accession>A0A1F7UNW7</accession>